<protein>
    <submittedName>
        <fullName evidence="1">Uncharacterized protein</fullName>
    </submittedName>
</protein>
<reference evidence="1 2" key="1">
    <citation type="journal article" date="2019" name="Genome Biol. Evol.">
        <title>Day and night: Metabolic profiles and evolutionary relationships of six axenic non-marine cyanobacteria.</title>
        <authorList>
            <person name="Will S.E."/>
            <person name="Henke P."/>
            <person name="Boedeker C."/>
            <person name="Huang S."/>
            <person name="Brinkmann H."/>
            <person name="Rohde M."/>
            <person name="Jarek M."/>
            <person name="Friedl T."/>
            <person name="Seufert S."/>
            <person name="Schumacher M."/>
            <person name="Overmann J."/>
            <person name="Neumann-Schaal M."/>
            <person name="Petersen J."/>
        </authorList>
    </citation>
    <scope>NUCLEOTIDE SEQUENCE [LARGE SCALE GENOMIC DNA]</scope>
    <source>
        <strain evidence="1 2">SAG 1403-4b</strain>
    </source>
</reference>
<accession>A0A3S1IJH0</accession>
<organism evidence="1 2">
    <name type="scientific">Trichormus variabilis SAG 1403-4b</name>
    <dbReference type="NCBI Taxonomy" id="447716"/>
    <lineage>
        <taxon>Bacteria</taxon>
        <taxon>Bacillati</taxon>
        <taxon>Cyanobacteriota</taxon>
        <taxon>Cyanophyceae</taxon>
        <taxon>Nostocales</taxon>
        <taxon>Nostocaceae</taxon>
        <taxon>Trichormus</taxon>
    </lineage>
</organism>
<dbReference type="AlphaFoldDB" id="A0A3S1IJH0"/>
<dbReference type="EMBL" id="RSCM01000003">
    <property type="protein sequence ID" value="RUS98240.1"/>
    <property type="molecule type" value="Genomic_DNA"/>
</dbReference>
<sequence>MITRVEPSGVILKDICEIQTEKCVAKDSPAAITAVWYSPGRKQVNVCRSCLDEMVRRGEWEIKGARLGCRPD</sequence>
<keyword evidence="2" id="KW-1185">Reference proteome</keyword>
<comment type="caution">
    <text evidence="1">The sequence shown here is derived from an EMBL/GenBank/DDBJ whole genome shotgun (WGS) entry which is preliminary data.</text>
</comment>
<name>A0A3S1IJH0_ANAVA</name>
<evidence type="ECO:0000313" key="2">
    <source>
        <dbReference type="Proteomes" id="UP000276103"/>
    </source>
</evidence>
<dbReference type="RefSeq" id="WP_127053109.1">
    <property type="nucleotide sequence ID" value="NZ_RSCM01000003.1"/>
</dbReference>
<proteinExistence type="predicted"/>
<evidence type="ECO:0000313" key="1">
    <source>
        <dbReference type="EMBL" id="RUS98240.1"/>
    </source>
</evidence>
<gene>
    <name evidence="1" type="ORF">DSM107003_13280</name>
</gene>
<dbReference type="Proteomes" id="UP000276103">
    <property type="component" value="Unassembled WGS sequence"/>
</dbReference>
<dbReference type="OrthoDB" id="495528at2"/>